<gene>
    <name evidence="3" type="ORF">RM445_19375</name>
</gene>
<keyword evidence="1" id="KW-0732">Signal</keyword>
<dbReference type="Pfam" id="PF01464">
    <property type="entry name" value="SLT"/>
    <property type="match status" value="1"/>
</dbReference>
<dbReference type="Proteomes" id="UP001183202">
    <property type="component" value="Unassembled WGS sequence"/>
</dbReference>
<evidence type="ECO:0000313" key="4">
    <source>
        <dbReference type="Proteomes" id="UP001183202"/>
    </source>
</evidence>
<feature type="signal peptide" evidence="1">
    <location>
        <begin position="1"/>
        <end position="26"/>
    </location>
</feature>
<dbReference type="EMBL" id="JAVREJ010000014">
    <property type="protein sequence ID" value="MDT0351688.1"/>
    <property type="molecule type" value="Genomic_DNA"/>
</dbReference>
<reference evidence="4" key="1">
    <citation type="submission" date="2023-07" db="EMBL/GenBank/DDBJ databases">
        <title>30 novel species of actinomycetes from the DSMZ collection.</title>
        <authorList>
            <person name="Nouioui I."/>
        </authorList>
    </citation>
    <scope>NUCLEOTIDE SEQUENCE [LARGE SCALE GENOMIC DNA]</scope>
    <source>
        <strain evidence="4">DSM 45834</strain>
    </source>
</reference>
<dbReference type="SUPFAM" id="SSF53955">
    <property type="entry name" value="Lysozyme-like"/>
    <property type="match status" value="1"/>
</dbReference>
<dbReference type="InterPro" id="IPR023346">
    <property type="entry name" value="Lysozyme-like_dom_sf"/>
</dbReference>
<evidence type="ECO:0000259" key="2">
    <source>
        <dbReference type="Pfam" id="PF01464"/>
    </source>
</evidence>
<evidence type="ECO:0000256" key="1">
    <source>
        <dbReference type="SAM" id="SignalP"/>
    </source>
</evidence>
<protein>
    <submittedName>
        <fullName evidence="3">Transglycosylase SLT domain-containing protein</fullName>
    </submittedName>
</protein>
<evidence type="ECO:0000313" key="3">
    <source>
        <dbReference type="EMBL" id="MDT0351688.1"/>
    </source>
</evidence>
<feature type="chain" id="PRO_5047140114" evidence="1">
    <location>
        <begin position="27"/>
        <end position="224"/>
    </location>
</feature>
<name>A0ABU2NDZ4_9PSEU</name>
<feature type="domain" description="Transglycosylase SLT" evidence="2">
    <location>
        <begin position="126"/>
        <end position="206"/>
    </location>
</feature>
<accession>A0ABU2NDZ4</accession>
<proteinExistence type="predicted"/>
<dbReference type="InterPro" id="IPR008258">
    <property type="entry name" value="Transglycosylase_SLT_dom_1"/>
</dbReference>
<dbReference type="Gene3D" id="1.10.530.10">
    <property type="match status" value="1"/>
</dbReference>
<comment type="caution">
    <text evidence="3">The sequence shown here is derived from an EMBL/GenBank/DDBJ whole genome shotgun (WGS) entry which is preliminary data.</text>
</comment>
<sequence>MATAATLGAVAAGAVTALLPGSSASADPAPAAAAADAAPHSVLAASAGVLQPAERIRTLAEAAPMLPVAYSIDDEAAEQRVASVQKASRLADQLAALHAQQARTQSQIRAGGLDGWIAEALQVMGMPQSLASGVKKIILAESGGNPHAVNTWDSNAVRGTPSRGLMQTIPSTFRAYVHPQLAGRPITDPVANITAGVRYMVDRYGMKTVVAGGRSNGAGGYLGY</sequence>
<dbReference type="RefSeq" id="WP_311558107.1">
    <property type="nucleotide sequence ID" value="NZ_JAVREJ010000014.1"/>
</dbReference>
<keyword evidence="4" id="KW-1185">Reference proteome</keyword>
<organism evidence="3 4">
    <name type="scientific">Pseudonocardia charpentierae</name>
    <dbReference type="NCBI Taxonomy" id="3075545"/>
    <lineage>
        <taxon>Bacteria</taxon>
        <taxon>Bacillati</taxon>
        <taxon>Actinomycetota</taxon>
        <taxon>Actinomycetes</taxon>
        <taxon>Pseudonocardiales</taxon>
        <taxon>Pseudonocardiaceae</taxon>
        <taxon>Pseudonocardia</taxon>
    </lineage>
</organism>